<proteinExistence type="predicted"/>
<dbReference type="SMART" id="SM00886">
    <property type="entry name" value="Dabb"/>
    <property type="match status" value="1"/>
</dbReference>
<evidence type="ECO:0000259" key="2">
    <source>
        <dbReference type="PROSITE" id="PS51502"/>
    </source>
</evidence>
<dbReference type="InterPro" id="IPR011008">
    <property type="entry name" value="Dimeric_a/b-barrel"/>
</dbReference>
<organism evidence="3 4">
    <name type="scientific">Agaribacillus aureus</name>
    <dbReference type="NCBI Taxonomy" id="3051825"/>
    <lineage>
        <taxon>Bacteria</taxon>
        <taxon>Pseudomonadati</taxon>
        <taxon>Bacteroidota</taxon>
        <taxon>Cytophagia</taxon>
        <taxon>Cytophagales</taxon>
        <taxon>Splendidivirgaceae</taxon>
        <taxon>Agaribacillus</taxon>
    </lineage>
</organism>
<feature type="region of interest" description="Disordered" evidence="1">
    <location>
        <begin position="1"/>
        <end position="20"/>
    </location>
</feature>
<gene>
    <name evidence="3" type="ORF">QQ020_17430</name>
</gene>
<accession>A0ABT8LAP6</accession>
<sequence>MTGILGASASSSSAGSSSAPVHGKFVHVVFFWLKNPDDQAERKQFENNLNNFISGIDYIRSSHVGTAAGTNRTVVDNSYTYCLIVSFDNKDDHDAYQEHALHQKFVTDSEALWERVQVYDSIVV</sequence>
<dbReference type="PROSITE" id="PS51502">
    <property type="entry name" value="S_R_A_B_BARREL"/>
    <property type="match status" value="1"/>
</dbReference>
<evidence type="ECO:0000313" key="4">
    <source>
        <dbReference type="Proteomes" id="UP001172083"/>
    </source>
</evidence>
<evidence type="ECO:0000313" key="3">
    <source>
        <dbReference type="EMBL" id="MDN5213860.1"/>
    </source>
</evidence>
<dbReference type="InterPro" id="IPR013097">
    <property type="entry name" value="Dabb"/>
</dbReference>
<dbReference type="SUPFAM" id="SSF54909">
    <property type="entry name" value="Dimeric alpha+beta barrel"/>
    <property type="match status" value="1"/>
</dbReference>
<feature type="domain" description="Stress-response A/B barrel" evidence="2">
    <location>
        <begin position="25"/>
        <end position="121"/>
    </location>
</feature>
<protein>
    <submittedName>
        <fullName evidence="3">Dabb family protein</fullName>
    </submittedName>
</protein>
<dbReference type="Proteomes" id="UP001172083">
    <property type="component" value="Unassembled WGS sequence"/>
</dbReference>
<reference evidence="3" key="1">
    <citation type="submission" date="2023-06" db="EMBL/GenBank/DDBJ databases">
        <title>Genomic of Agaribacillus aureum.</title>
        <authorList>
            <person name="Wang G."/>
        </authorList>
    </citation>
    <scope>NUCLEOTIDE SEQUENCE</scope>
    <source>
        <strain evidence="3">BMA12</strain>
    </source>
</reference>
<dbReference type="Gene3D" id="3.30.70.100">
    <property type="match status" value="1"/>
</dbReference>
<comment type="caution">
    <text evidence="3">The sequence shown here is derived from an EMBL/GenBank/DDBJ whole genome shotgun (WGS) entry which is preliminary data.</text>
</comment>
<dbReference type="RefSeq" id="WP_346759200.1">
    <property type="nucleotide sequence ID" value="NZ_JAUJEB010000004.1"/>
</dbReference>
<dbReference type="EMBL" id="JAUJEB010000004">
    <property type="protein sequence ID" value="MDN5213860.1"/>
    <property type="molecule type" value="Genomic_DNA"/>
</dbReference>
<name>A0ABT8LAP6_9BACT</name>
<evidence type="ECO:0000256" key="1">
    <source>
        <dbReference type="SAM" id="MobiDB-lite"/>
    </source>
</evidence>
<dbReference type="Pfam" id="PF07876">
    <property type="entry name" value="Dabb"/>
    <property type="match status" value="1"/>
</dbReference>
<keyword evidence="4" id="KW-1185">Reference proteome</keyword>
<feature type="compositionally biased region" description="Low complexity" evidence="1">
    <location>
        <begin position="1"/>
        <end position="19"/>
    </location>
</feature>